<protein>
    <submittedName>
        <fullName evidence="2">Uncharacterized protein</fullName>
    </submittedName>
</protein>
<dbReference type="Gene3D" id="2.40.50.140">
    <property type="entry name" value="Nucleic acid-binding proteins"/>
    <property type="match status" value="1"/>
</dbReference>
<dbReference type="Pfam" id="PF12658">
    <property type="entry name" value="Ten1"/>
    <property type="match status" value="1"/>
</dbReference>
<evidence type="ECO:0000313" key="3">
    <source>
        <dbReference type="Proteomes" id="UP000701801"/>
    </source>
</evidence>
<dbReference type="InterPro" id="IPR024222">
    <property type="entry name" value="Ten1_fungal"/>
</dbReference>
<dbReference type="InterPro" id="IPR012340">
    <property type="entry name" value="NA-bd_OB-fold"/>
</dbReference>
<name>A0A9N9LG08_9HELO</name>
<evidence type="ECO:0000313" key="2">
    <source>
        <dbReference type="EMBL" id="CAG8974720.1"/>
    </source>
</evidence>
<feature type="compositionally biased region" description="Polar residues" evidence="1">
    <location>
        <begin position="152"/>
        <end position="162"/>
    </location>
</feature>
<dbReference type="GO" id="GO:0016233">
    <property type="term" value="P:telomere capping"/>
    <property type="evidence" value="ECO:0007669"/>
    <property type="project" value="InterPro"/>
</dbReference>
<reference evidence="2" key="1">
    <citation type="submission" date="2021-07" db="EMBL/GenBank/DDBJ databases">
        <authorList>
            <person name="Durling M."/>
        </authorList>
    </citation>
    <scope>NUCLEOTIDE SEQUENCE</scope>
</reference>
<feature type="region of interest" description="Disordered" evidence="1">
    <location>
        <begin position="140"/>
        <end position="162"/>
    </location>
</feature>
<comment type="caution">
    <text evidence="2">The sequence shown here is derived from an EMBL/GenBank/DDBJ whole genome shotgun (WGS) entry which is preliminary data.</text>
</comment>
<dbReference type="Proteomes" id="UP000701801">
    <property type="component" value="Unassembled WGS sequence"/>
</dbReference>
<dbReference type="OrthoDB" id="5275361at2759"/>
<dbReference type="EMBL" id="CAJVRM010000115">
    <property type="protein sequence ID" value="CAG8974720.1"/>
    <property type="molecule type" value="Genomic_DNA"/>
</dbReference>
<dbReference type="GO" id="GO:1990879">
    <property type="term" value="C:CST complex"/>
    <property type="evidence" value="ECO:0007669"/>
    <property type="project" value="InterPro"/>
</dbReference>
<proteinExistence type="predicted"/>
<gene>
    <name evidence="2" type="ORF">HYALB_00010112</name>
</gene>
<sequence>MPGIDNAPLPAIKTLLSDLPEFSAGTKVRFLGCVKAYTTNSATLTLEHNCPPRKPGQLQKPLKVQVDVELLLTTMKAHETQVGEWVNVIGYITANPRKGPELDRIARDNSEIRVQALVLWSAGTFDLHGYEKILDLEKKDRNASDKNRPTKESTNGHQMNQT</sequence>
<dbReference type="AlphaFoldDB" id="A0A9N9LG08"/>
<organism evidence="2 3">
    <name type="scientific">Hymenoscyphus albidus</name>
    <dbReference type="NCBI Taxonomy" id="595503"/>
    <lineage>
        <taxon>Eukaryota</taxon>
        <taxon>Fungi</taxon>
        <taxon>Dikarya</taxon>
        <taxon>Ascomycota</taxon>
        <taxon>Pezizomycotina</taxon>
        <taxon>Leotiomycetes</taxon>
        <taxon>Helotiales</taxon>
        <taxon>Helotiaceae</taxon>
        <taxon>Hymenoscyphus</taxon>
    </lineage>
</organism>
<feature type="compositionally biased region" description="Basic and acidic residues" evidence="1">
    <location>
        <begin position="140"/>
        <end position="151"/>
    </location>
</feature>
<evidence type="ECO:0000256" key="1">
    <source>
        <dbReference type="SAM" id="MobiDB-lite"/>
    </source>
</evidence>
<keyword evidence="3" id="KW-1185">Reference proteome</keyword>
<accession>A0A9N9LG08</accession>
<dbReference type="GO" id="GO:0043047">
    <property type="term" value="F:single-stranded telomeric DNA binding"/>
    <property type="evidence" value="ECO:0007669"/>
    <property type="project" value="InterPro"/>
</dbReference>